<dbReference type="SUPFAM" id="SSF50630">
    <property type="entry name" value="Acid proteases"/>
    <property type="match status" value="1"/>
</dbReference>
<evidence type="ECO:0000313" key="2">
    <source>
        <dbReference type="Proteomes" id="UP000515450"/>
    </source>
</evidence>
<proteinExistence type="predicted"/>
<dbReference type="AlphaFoldDB" id="A0A7G5E0W3"/>
<protein>
    <submittedName>
        <fullName evidence="1">Retropepsin-like domain-containing protein</fullName>
    </submittedName>
</protein>
<gene>
    <name evidence="1" type="ORF">HS960_08220</name>
</gene>
<reference evidence="1 2" key="1">
    <citation type="journal article" date="2020" name="G3 (Bethesda)">
        <title>CeMbio - The Caenorhabditis elegans Microbiome Resource.</title>
        <authorList>
            <person name="Dirksen P."/>
            <person name="Assie A."/>
            <person name="Zimmermann J."/>
            <person name="Zhang F."/>
            <person name="Tietje A.M."/>
            <person name="Marsh S.A."/>
            <person name="Felix M.A."/>
            <person name="Shapira M."/>
            <person name="Kaleta C."/>
            <person name="Schulenburg H."/>
            <person name="Samuel B."/>
        </authorList>
    </citation>
    <scope>NUCLEOTIDE SEQUENCE [LARGE SCALE GENOMIC DNA]</scope>
    <source>
        <strain evidence="1 2">BIGb0170</strain>
    </source>
</reference>
<dbReference type="InterPro" id="IPR034122">
    <property type="entry name" value="Retropepsin-like_bacterial"/>
</dbReference>
<organism evidence="1 2">
    <name type="scientific">Sphingobacterium paramultivorum</name>
    <dbReference type="NCBI Taxonomy" id="2886510"/>
    <lineage>
        <taxon>Bacteria</taxon>
        <taxon>Pseudomonadati</taxon>
        <taxon>Bacteroidota</taxon>
        <taxon>Sphingobacteriia</taxon>
        <taxon>Sphingobacteriales</taxon>
        <taxon>Sphingobacteriaceae</taxon>
        <taxon>Sphingobacterium</taxon>
    </lineage>
</organism>
<keyword evidence="2" id="KW-1185">Reference proteome</keyword>
<evidence type="ECO:0000313" key="1">
    <source>
        <dbReference type="EMBL" id="QMV67638.1"/>
    </source>
</evidence>
<dbReference type="EMBL" id="CP058555">
    <property type="protein sequence ID" value="QMV67638.1"/>
    <property type="molecule type" value="Genomic_DNA"/>
</dbReference>
<name>A0A7G5E0W3_9SPHI</name>
<dbReference type="Pfam" id="PF13650">
    <property type="entry name" value="Asp_protease_2"/>
    <property type="match status" value="1"/>
</dbReference>
<dbReference type="CDD" id="cd05483">
    <property type="entry name" value="retropepsin_like_bacteria"/>
    <property type="match status" value="1"/>
</dbReference>
<sequence>MNISLIKRQFIDYIMNLPANHFKKYLLTYFLLFITPQFNFGQSTSTKFNKLYQLIASKDFFTARDLFKVNKTFLNAHEQLFILAILDNAFNSPITSNKKIALLNTATEELPDTLRLKIRRIQEDNFVKLKDYARAKQTTQKILLEFDPLLSTDTRADLRNNLKIWSALDHVRPQRIQINDDTRLKMTKDKAGLKNLKVEVNGDTASFIFDTGANLSTVSESVAKRLHMDIIPADIDVDAITGIAIKADLAVCKQLKLGNINISNAIFLVFPDSALYIPQIGYQINGIIGFPVIEAMQEVQLTQDDVFIVPKRPTVAKKASNLAIDGLSPLIAIDGKHYTFDTGAEKTILYAPFYETYKQYIEKYGIPTKVAMGGAGGNVEYDGFVIQHTFHIGDKPIALKKISLLKSKIKNETVYGNIGQDIIRQFSKMTLNFKDMFIHFN</sequence>
<dbReference type="InterPro" id="IPR021109">
    <property type="entry name" value="Peptidase_aspartic_dom_sf"/>
</dbReference>
<dbReference type="Gene3D" id="2.40.70.10">
    <property type="entry name" value="Acid Proteases"/>
    <property type="match status" value="2"/>
</dbReference>
<dbReference type="RefSeq" id="WP_153848661.1">
    <property type="nucleotide sequence ID" value="NZ_CP058555.1"/>
</dbReference>
<accession>A0A7G5E0W3</accession>
<dbReference type="Proteomes" id="UP000515450">
    <property type="component" value="Chromosome"/>
</dbReference>